<dbReference type="STRING" id="35128.B8LDC2"/>
<feature type="region of interest" description="Disordered" evidence="1">
    <location>
        <begin position="113"/>
        <end position="146"/>
    </location>
</feature>
<keyword evidence="4" id="KW-1185">Reference proteome</keyword>
<gene>
    <name evidence="3" type="ORF">THAPSDRAFT_11199</name>
</gene>
<dbReference type="InterPro" id="IPR036691">
    <property type="entry name" value="Endo/exonu/phosph_ase_sf"/>
</dbReference>
<evidence type="ECO:0000256" key="1">
    <source>
        <dbReference type="SAM" id="MobiDB-lite"/>
    </source>
</evidence>
<feature type="compositionally biased region" description="Polar residues" evidence="1">
    <location>
        <begin position="18"/>
        <end position="37"/>
    </location>
</feature>
<evidence type="ECO:0000313" key="4">
    <source>
        <dbReference type="Proteomes" id="UP000001449"/>
    </source>
</evidence>
<proteinExistence type="predicted"/>
<dbReference type="AlphaFoldDB" id="B8LDC2"/>
<accession>B8LDC2</accession>
<dbReference type="HOGENOM" id="CLU_297480_0_0_1"/>
<dbReference type="GO" id="GO:0005739">
    <property type="term" value="C:mitochondrion"/>
    <property type="evidence" value="ECO:0000318"/>
    <property type="project" value="GO_Central"/>
</dbReference>
<dbReference type="InParanoid" id="B8LDC2"/>
<dbReference type="Proteomes" id="UP000001449">
    <property type="component" value="Unassembled WGS sequence"/>
</dbReference>
<dbReference type="RefSeq" id="XP_002296959.1">
    <property type="nucleotide sequence ID" value="XM_002296923.1"/>
</dbReference>
<sequence>MPSPPTHPTSKQVKHTSKSNQSQISFPQSPFLNSSTMKIVKSSRRPNLLSKYINGGGGPSASPTSSSDGKGDTKGKSVVGKRGGGDETSTVAKVLPNNELDASNNGITASSSVLSAVTEQTSSSSSSSSRSRNNTGMDARDDESLHTIQTELRDFVWTEIETVRTEADAPQDDDDDVLTLRVHRNENENDVSVPISMIQFAAPSEIREDLFDVDTVSTATSPTKKAKDKTTTLNSSRATTEVSTNQPTTSTAVHQWSGRIIGLRLPSNVNPSFDEAKPHARRVDPSRFVSDDDGSNRCGAAGWNPWSDKCITSKISQSNNGKEAGYRYDSEHIWSEAANDQATATNKDTIKIHMVRDPNESILKTMARIKLSIEKKLRVKRKKQKNKPKSCGCGGDNVKSAGFKLLKKLDSGGGSATKSEVNEVGEVRDASLGGWSGSLAIGMCNLWSQPTTNIGIDDSGANRHEDCNIHSIAEEVTNGCIEGYETVDYDNTTAICDVIKSTTQTFGEYAVSIPIELSSSNTIMWIPMMLDSCPPTITRVSTFGSFEHTHLFERTPVVVDCEYMYASRVKTSWYANGVKVCDDSTCYTPSSNDVGKVLSVVLVPMRDGHGGAGCEEAYQFNRLVEELPKMPGLTPLRDEWVKRRQDNNLQEGGPSSLRVVTYNILADQNASRDVEKQDASDRMYSHCKNEHIVKWRRHPLIVHELLEYSADIICLQEVDTDVFYNLLQPALKAKGYQGYYSQKGVGATSSVQEGCAILWSLNTFESVRIPDMRTHTFRDMFVQFSCDERMHKSQWKSLRDMSDLLDRHDHLKHVLFNKLGHVLQTVVLTQRGSGEQVVVGNTHLFFHPLASHIRCLKMLIACRQLEIESHEHQMSPIVFCGDFNSHPNSGVMKLLLNRHVDSNNGSTWKHLCTYQWKEGGATGKLRRDVEAIHLELPPSFPKLLSGYQNALPEFTHFIEAFVCTLDYILVTENFACDMKVAPTMLMDDVKRYVAMPNEVMPSDHISLACDLVW</sequence>
<dbReference type="KEGG" id="tps:THAPSDRAFT_11199"/>
<reference evidence="3 4" key="1">
    <citation type="journal article" date="2004" name="Science">
        <title>The genome of the diatom Thalassiosira pseudonana: ecology, evolution, and metabolism.</title>
        <authorList>
            <person name="Armbrust E.V."/>
            <person name="Berges J.A."/>
            <person name="Bowler C."/>
            <person name="Green B.R."/>
            <person name="Martinez D."/>
            <person name="Putnam N.H."/>
            <person name="Zhou S."/>
            <person name="Allen A.E."/>
            <person name="Apt K.E."/>
            <person name="Bechner M."/>
            <person name="Brzezinski M.A."/>
            <person name="Chaal B.K."/>
            <person name="Chiovitti A."/>
            <person name="Davis A.K."/>
            <person name="Demarest M.S."/>
            <person name="Detter J.C."/>
            <person name="Glavina T."/>
            <person name="Goodstein D."/>
            <person name="Hadi M.Z."/>
            <person name="Hellsten U."/>
            <person name="Hildebrand M."/>
            <person name="Jenkins B.D."/>
            <person name="Jurka J."/>
            <person name="Kapitonov V.V."/>
            <person name="Kroger N."/>
            <person name="Lau W.W."/>
            <person name="Lane T.W."/>
            <person name="Larimer F.W."/>
            <person name="Lippmeier J.C."/>
            <person name="Lucas S."/>
            <person name="Medina M."/>
            <person name="Montsant A."/>
            <person name="Obornik M."/>
            <person name="Parker M.S."/>
            <person name="Palenik B."/>
            <person name="Pazour G.J."/>
            <person name="Richardson P.M."/>
            <person name="Rynearson T.A."/>
            <person name="Saito M.A."/>
            <person name="Schwartz D.C."/>
            <person name="Thamatrakoln K."/>
            <person name="Valentin K."/>
            <person name="Vardi A."/>
            <person name="Wilkerson F.P."/>
            <person name="Rokhsar D.S."/>
        </authorList>
    </citation>
    <scope>NUCLEOTIDE SEQUENCE [LARGE SCALE GENOMIC DNA]</scope>
    <source>
        <strain evidence="3 4">CCMP1335</strain>
    </source>
</reference>
<protein>
    <recommendedName>
        <fullName evidence="2">Endonuclease/exonuclease/phosphatase domain-containing protein</fullName>
    </recommendedName>
</protein>
<dbReference type="Pfam" id="PF03372">
    <property type="entry name" value="Exo_endo_phos"/>
    <property type="match status" value="1"/>
</dbReference>
<dbReference type="Gene3D" id="3.60.10.10">
    <property type="entry name" value="Endonuclease/exonuclease/phosphatase"/>
    <property type="match status" value="1"/>
</dbReference>
<dbReference type="eggNOG" id="KOG0620">
    <property type="taxonomic scope" value="Eukaryota"/>
</dbReference>
<organism evidence="3 4">
    <name type="scientific">Thalassiosira pseudonana</name>
    <name type="common">Marine diatom</name>
    <name type="synonym">Cyclotella nana</name>
    <dbReference type="NCBI Taxonomy" id="35128"/>
    <lineage>
        <taxon>Eukaryota</taxon>
        <taxon>Sar</taxon>
        <taxon>Stramenopiles</taxon>
        <taxon>Ochrophyta</taxon>
        <taxon>Bacillariophyta</taxon>
        <taxon>Coscinodiscophyceae</taxon>
        <taxon>Thalassiosirophycidae</taxon>
        <taxon>Thalassiosirales</taxon>
        <taxon>Thalassiosiraceae</taxon>
        <taxon>Thalassiosira</taxon>
    </lineage>
</organism>
<dbReference type="PaxDb" id="35128-Thaps11199"/>
<feature type="region of interest" description="Disordered" evidence="1">
    <location>
        <begin position="220"/>
        <end position="251"/>
    </location>
</feature>
<dbReference type="SUPFAM" id="SSF56219">
    <property type="entry name" value="DNase I-like"/>
    <property type="match status" value="1"/>
</dbReference>
<dbReference type="PANTHER" id="PTHR12121:SF37">
    <property type="entry name" value="2',5'-PHOSPHODIESTERASE 12"/>
    <property type="match status" value="1"/>
</dbReference>
<feature type="compositionally biased region" description="Low complexity" evidence="1">
    <location>
        <begin position="122"/>
        <end position="132"/>
    </location>
</feature>
<dbReference type="InterPro" id="IPR005135">
    <property type="entry name" value="Endo/exonuclease/phosphatase"/>
</dbReference>
<feature type="region of interest" description="Disordered" evidence="1">
    <location>
        <begin position="1"/>
        <end position="91"/>
    </location>
</feature>
<feature type="domain" description="Endonuclease/exonuclease/phosphatase" evidence="2">
    <location>
        <begin position="661"/>
        <end position="1004"/>
    </location>
</feature>
<evidence type="ECO:0000313" key="3">
    <source>
        <dbReference type="EMBL" id="EED86687.1"/>
    </source>
</evidence>
<dbReference type="PANTHER" id="PTHR12121">
    <property type="entry name" value="CARBON CATABOLITE REPRESSOR PROTEIN 4"/>
    <property type="match status" value="1"/>
</dbReference>
<dbReference type="FunFam" id="3.60.10.10:FF:000143">
    <property type="entry name" value="PhosphoDiEsterase"/>
    <property type="match status" value="1"/>
</dbReference>
<evidence type="ECO:0000259" key="2">
    <source>
        <dbReference type="Pfam" id="PF03372"/>
    </source>
</evidence>
<dbReference type="GO" id="GO:0000288">
    <property type="term" value="P:nuclear-transcribed mRNA catabolic process, deadenylation-dependent decay"/>
    <property type="evidence" value="ECO:0000318"/>
    <property type="project" value="GO_Central"/>
</dbReference>
<dbReference type="InterPro" id="IPR050410">
    <property type="entry name" value="CCR4/nocturin_mRNA_transcr"/>
</dbReference>
<dbReference type="GO" id="GO:0000175">
    <property type="term" value="F:3'-5'-RNA exonuclease activity"/>
    <property type="evidence" value="ECO:0000318"/>
    <property type="project" value="GO_Central"/>
</dbReference>
<dbReference type="GeneID" id="7446316"/>
<dbReference type="EMBL" id="DS999419">
    <property type="protein sequence ID" value="EED86687.1"/>
    <property type="molecule type" value="Genomic_DNA"/>
</dbReference>
<name>B8LDC2_THAPS</name>
<dbReference type="OMA" id="SNTIMWI"/>
<feature type="compositionally biased region" description="Polar residues" evidence="1">
    <location>
        <begin position="231"/>
        <end position="251"/>
    </location>
</feature>
<reference evidence="3 4" key="2">
    <citation type="journal article" date="2008" name="Nature">
        <title>The Phaeodactylum genome reveals the evolutionary history of diatom genomes.</title>
        <authorList>
            <person name="Bowler C."/>
            <person name="Allen A.E."/>
            <person name="Badger J.H."/>
            <person name="Grimwood J."/>
            <person name="Jabbari K."/>
            <person name="Kuo A."/>
            <person name="Maheswari U."/>
            <person name="Martens C."/>
            <person name="Maumus F."/>
            <person name="Otillar R.P."/>
            <person name="Rayko E."/>
            <person name="Salamov A."/>
            <person name="Vandepoele K."/>
            <person name="Beszteri B."/>
            <person name="Gruber A."/>
            <person name="Heijde M."/>
            <person name="Katinka M."/>
            <person name="Mock T."/>
            <person name="Valentin K."/>
            <person name="Verret F."/>
            <person name="Berges J.A."/>
            <person name="Brownlee C."/>
            <person name="Cadoret J.P."/>
            <person name="Chiovitti A."/>
            <person name="Choi C.J."/>
            <person name="Coesel S."/>
            <person name="De Martino A."/>
            <person name="Detter J.C."/>
            <person name="Durkin C."/>
            <person name="Falciatore A."/>
            <person name="Fournet J."/>
            <person name="Haruta M."/>
            <person name="Huysman M.J."/>
            <person name="Jenkins B.D."/>
            <person name="Jiroutova K."/>
            <person name="Jorgensen R.E."/>
            <person name="Joubert Y."/>
            <person name="Kaplan A."/>
            <person name="Kroger N."/>
            <person name="Kroth P.G."/>
            <person name="La Roche J."/>
            <person name="Lindquist E."/>
            <person name="Lommer M."/>
            <person name="Martin-Jezequel V."/>
            <person name="Lopez P.J."/>
            <person name="Lucas S."/>
            <person name="Mangogna M."/>
            <person name="McGinnis K."/>
            <person name="Medlin L.K."/>
            <person name="Montsant A."/>
            <person name="Oudot-Le Secq M.P."/>
            <person name="Napoli C."/>
            <person name="Obornik M."/>
            <person name="Parker M.S."/>
            <person name="Petit J.L."/>
            <person name="Porcel B.M."/>
            <person name="Poulsen N."/>
            <person name="Robison M."/>
            <person name="Rychlewski L."/>
            <person name="Rynearson T.A."/>
            <person name="Schmutz J."/>
            <person name="Shapiro H."/>
            <person name="Siaut M."/>
            <person name="Stanley M."/>
            <person name="Sussman M.R."/>
            <person name="Taylor A.R."/>
            <person name="Vardi A."/>
            <person name="von Dassow P."/>
            <person name="Vyverman W."/>
            <person name="Willis A."/>
            <person name="Wyrwicz L.S."/>
            <person name="Rokhsar D.S."/>
            <person name="Weissenbach J."/>
            <person name="Armbrust E.V."/>
            <person name="Green B.R."/>
            <person name="Van de Peer Y."/>
            <person name="Grigoriev I.V."/>
        </authorList>
    </citation>
    <scope>NUCLEOTIDE SEQUENCE [LARGE SCALE GENOMIC DNA]</scope>
    <source>
        <strain evidence="3 4">CCMP1335</strain>
    </source>
</reference>